<feature type="transmembrane region" description="Helical" evidence="5">
    <location>
        <begin position="87"/>
        <end position="107"/>
    </location>
</feature>
<dbReference type="InterPro" id="IPR011701">
    <property type="entry name" value="MFS"/>
</dbReference>
<dbReference type="PANTHER" id="PTHR23508:SF10">
    <property type="entry name" value="CARBOXYLIC ACID TRANSPORTER PROTEIN HOMOLOG"/>
    <property type="match status" value="1"/>
</dbReference>
<keyword evidence="8" id="KW-1185">Reference proteome</keyword>
<evidence type="ECO:0000256" key="5">
    <source>
        <dbReference type="SAM" id="Phobius"/>
    </source>
</evidence>
<organism evidence="7 8">
    <name type="scientific">Rhodococcus sovatensis</name>
    <dbReference type="NCBI Taxonomy" id="1805840"/>
    <lineage>
        <taxon>Bacteria</taxon>
        <taxon>Bacillati</taxon>
        <taxon>Actinomycetota</taxon>
        <taxon>Actinomycetes</taxon>
        <taxon>Mycobacteriales</taxon>
        <taxon>Nocardiaceae</taxon>
        <taxon>Rhodococcus</taxon>
    </lineage>
</organism>
<feature type="transmembrane region" description="Helical" evidence="5">
    <location>
        <begin position="293"/>
        <end position="311"/>
    </location>
</feature>
<dbReference type="InterPro" id="IPR036259">
    <property type="entry name" value="MFS_trans_sf"/>
</dbReference>
<feature type="transmembrane region" description="Helical" evidence="5">
    <location>
        <begin position="261"/>
        <end position="286"/>
    </location>
</feature>
<feature type="transmembrane region" description="Helical" evidence="5">
    <location>
        <begin position="61"/>
        <end position="80"/>
    </location>
</feature>
<feature type="transmembrane region" description="Helical" evidence="5">
    <location>
        <begin position="383"/>
        <end position="403"/>
    </location>
</feature>
<evidence type="ECO:0000313" key="8">
    <source>
        <dbReference type="Proteomes" id="UP001432000"/>
    </source>
</evidence>
<reference evidence="7 8" key="1">
    <citation type="submission" date="2024-03" db="EMBL/GenBank/DDBJ databases">
        <title>Natural products discovery in diverse microorganisms through a two-stage MS feature dereplication strategy.</title>
        <authorList>
            <person name="Zhang R."/>
        </authorList>
    </citation>
    <scope>NUCLEOTIDE SEQUENCE [LARGE SCALE GENOMIC DNA]</scope>
    <source>
        <strain evidence="7 8">18930</strain>
    </source>
</reference>
<feature type="domain" description="Major facilitator superfamily (MFS) profile" evidence="6">
    <location>
        <begin position="21"/>
        <end position="406"/>
    </location>
</feature>
<feature type="transmembrane region" description="Helical" evidence="5">
    <location>
        <begin position="113"/>
        <end position="133"/>
    </location>
</feature>
<feature type="transmembrane region" description="Helical" evidence="5">
    <location>
        <begin position="317"/>
        <end position="341"/>
    </location>
</feature>
<protein>
    <submittedName>
        <fullName evidence="7">MFS transporter</fullName>
    </submittedName>
</protein>
<evidence type="ECO:0000256" key="1">
    <source>
        <dbReference type="ARBA" id="ARBA00004651"/>
    </source>
</evidence>
<evidence type="ECO:0000259" key="6">
    <source>
        <dbReference type="PROSITE" id="PS50850"/>
    </source>
</evidence>
<evidence type="ECO:0000256" key="4">
    <source>
        <dbReference type="ARBA" id="ARBA00023136"/>
    </source>
</evidence>
<feature type="transmembrane region" description="Helical" evidence="5">
    <location>
        <begin position="171"/>
        <end position="193"/>
    </location>
</feature>
<feature type="transmembrane region" description="Helical" evidence="5">
    <location>
        <begin position="229"/>
        <end position="249"/>
    </location>
</feature>
<keyword evidence="2 5" id="KW-0812">Transmembrane</keyword>
<comment type="subcellular location">
    <subcellularLocation>
        <location evidence="1">Cell membrane</location>
        <topology evidence="1">Multi-pass membrane protein</topology>
    </subcellularLocation>
</comment>
<evidence type="ECO:0000256" key="2">
    <source>
        <dbReference type="ARBA" id="ARBA00022692"/>
    </source>
</evidence>
<evidence type="ECO:0000256" key="3">
    <source>
        <dbReference type="ARBA" id="ARBA00022989"/>
    </source>
</evidence>
<feature type="transmembrane region" description="Helical" evidence="5">
    <location>
        <begin position="21"/>
        <end position="41"/>
    </location>
</feature>
<dbReference type="RefSeq" id="WP_338890439.1">
    <property type="nucleotide sequence ID" value="NZ_CP147846.1"/>
</dbReference>
<dbReference type="EMBL" id="CP147846">
    <property type="protein sequence ID" value="WXG69578.1"/>
    <property type="molecule type" value="Genomic_DNA"/>
</dbReference>
<keyword evidence="4 5" id="KW-0472">Membrane</keyword>
<dbReference type="Pfam" id="PF07690">
    <property type="entry name" value="MFS_1"/>
    <property type="match status" value="1"/>
</dbReference>
<sequence>MSGPTMTSNDTSEITRPNWPVLTLAFIAVVLDGYDTIALGLSVPSLARDWDVSASHFTPALALTSLGVAIGYIAVGRLVARFGCRNVVLVAVGVFTIGSLLTAWAGSIVELTALRFVTGLGLGAVMPAAVAQATALNPARFRQSIAVFVTMGISLGALIAGVAGSQLVSNFGWPSVFIVGAVASAVLFPFLWFGLPDERAVIGSVPVADAKRSASVARLFDSEVRTRTLLLWAFAFLVFSVFYIFSSWLPTLLISYGFSTGLAPLGSAALGVGSIIGAGILIVGVLKFKMTSVLTGTTAAAIVFLVISAFLGPDKALLLLVFGGVGLGLQAGMIGQAAVAVSIYPQRTAATGVGWASSMGRLGSVVGPIVGGALIGLGTATSTIVLLACIPVFAALIVVVILGRVRTPALSEQDVASHARA</sequence>
<dbReference type="PROSITE" id="PS50850">
    <property type="entry name" value="MFS"/>
    <property type="match status" value="1"/>
</dbReference>
<evidence type="ECO:0000313" key="7">
    <source>
        <dbReference type="EMBL" id="WXG69578.1"/>
    </source>
</evidence>
<dbReference type="PANTHER" id="PTHR23508">
    <property type="entry name" value="CARBOXYLIC ACID TRANSPORTER PROTEIN HOMOLOG"/>
    <property type="match status" value="1"/>
</dbReference>
<dbReference type="InterPro" id="IPR020846">
    <property type="entry name" value="MFS_dom"/>
</dbReference>
<dbReference type="Proteomes" id="UP001432000">
    <property type="component" value="Chromosome"/>
</dbReference>
<keyword evidence="3 5" id="KW-1133">Transmembrane helix</keyword>
<accession>A0ABZ2PR04</accession>
<feature type="transmembrane region" description="Helical" evidence="5">
    <location>
        <begin position="353"/>
        <end position="377"/>
    </location>
</feature>
<feature type="transmembrane region" description="Helical" evidence="5">
    <location>
        <begin position="145"/>
        <end position="165"/>
    </location>
</feature>
<gene>
    <name evidence="7" type="ORF">WDS16_03205</name>
</gene>
<name>A0ABZ2PR04_9NOCA</name>
<proteinExistence type="predicted"/>
<dbReference type="Gene3D" id="1.20.1250.20">
    <property type="entry name" value="MFS general substrate transporter like domains"/>
    <property type="match status" value="2"/>
</dbReference>
<dbReference type="SUPFAM" id="SSF103473">
    <property type="entry name" value="MFS general substrate transporter"/>
    <property type="match status" value="1"/>
</dbReference>